<comment type="caution">
    <text evidence="2">The sequence shown here is derived from an EMBL/GenBank/DDBJ whole genome shotgun (WGS) entry which is preliminary data.</text>
</comment>
<dbReference type="AlphaFoldDB" id="A0A1G1V9M0"/>
<dbReference type="Proteomes" id="UP000178319">
    <property type="component" value="Unassembled WGS sequence"/>
</dbReference>
<gene>
    <name evidence="2" type="ORF">A3D26_04135</name>
</gene>
<evidence type="ECO:0000313" key="2">
    <source>
        <dbReference type="EMBL" id="OGY12144.1"/>
    </source>
</evidence>
<organism evidence="2 3">
    <name type="scientific">Candidatus Blackburnbacteria bacterium RIFCSPHIGHO2_02_FULL_44_20</name>
    <dbReference type="NCBI Taxonomy" id="1797516"/>
    <lineage>
        <taxon>Bacteria</taxon>
        <taxon>Candidatus Blackburniibacteriota</taxon>
    </lineage>
</organism>
<name>A0A1G1V9M0_9BACT</name>
<dbReference type="EMBL" id="MHBZ01000006">
    <property type="protein sequence ID" value="OGY12144.1"/>
    <property type="molecule type" value="Genomic_DNA"/>
</dbReference>
<reference evidence="2 3" key="1">
    <citation type="journal article" date="2016" name="Nat. Commun.">
        <title>Thousands of microbial genomes shed light on interconnected biogeochemical processes in an aquifer system.</title>
        <authorList>
            <person name="Anantharaman K."/>
            <person name="Brown C.T."/>
            <person name="Hug L.A."/>
            <person name="Sharon I."/>
            <person name="Castelle C.J."/>
            <person name="Probst A.J."/>
            <person name="Thomas B.C."/>
            <person name="Singh A."/>
            <person name="Wilkins M.J."/>
            <person name="Karaoz U."/>
            <person name="Brodie E.L."/>
            <person name="Williams K.H."/>
            <person name="Hubbard S.S."/>
            <person name="Banfield J.F."/>
        </authorList>
    </citation>
    <scope>NUCLEOTIDE SEQUENCE [LARGE SCALE GENOMIC DNA]</scope>
</reference>
<dbReference type="STRING" id="1797516.A3D26_04135"/>
<feature type="region of interest" description="Disordered" evidence="1">
    <location>
        <begin position="1"/>
        <end position="69"/>
    </location>
</feature>
<proteinExistence type="predicted"/>
<evidence type="ECO:0000256" key="1">
    <source>
        <dbReference type="SAM" id="MobiDB-lite"/>
    </source>
</evidence>
<accession>A0A1G1V9M0</accession>
<protein>
    <submittedName>
        <fullName evidence="2">Uncharacterized protein</fullName>
    </submittedName>
</protein>
<sequence>MKRERTNGSEGIIEVGDDQMPSPPPSTNVDILSDAARTISERLEQTTADESPPHDAGGPSAPDQEQDAA</sequence>
<evidence type="ECO:0000313" key="3">
    <source>
        <dbReference type="Proteomes" id="UP000178319"/>
    </source>
</evidence>